<feature type="compositionally biased region" description="Polar residues" evidence="1">
    <location>
        <begin position="47"/>
        <end position="63"/>
    </location>
</feature>
<dbReference type="EMBL" id="KV417276">
    <property type="protein sequence ID" value="KZO98239.1"/>
    <property type="molecule type" value="Genomic_DNA"/>
</dbReference>
<evidence type="ECO:0000313" key="3">
    <source>
        <dbReference type="Proteomes" id="UP000076738"/>
    </source>
</evidence>
<accession>A0A167NYZ8</accession>
<feature type="compositionally biased region" description="Polar residues" evidence="1">
    <location>
        <begin position="152"/>
        <end position="161"/>
    </location>
</feature>
<gene>
    <name evidence="2" type="ORF">CALVIDRAFT_37029</name>
</gene>
<feature type="compositionally biased region" description="Polar residues" evidence="1">
    <location>
        <begin position="70"/>
        <end position="86"/>
    </location>
</feature>
<name>A0A167NYZ8_CALVF</name>
<feature type="compositionally biased region" description="Low complexity" evidence="1">
    <location>
        <begin position="22"/>
        <end position="46"/>
    </location>
</feature>
<feature type="compositionally biased region" description="Basic and acidic residues" evidence="1">
    <location>
        <begin position="136"/>
        <end position="146"/>
    </location>
</feature>
<dbReference type="OrthoDB" id="10626546at2759"/>
<sequence>MRHSMRTAERAFFAEPEWGTCSPIGSPTFSHSSSPSTPSSLSDSTPGQAPQLSIASQVPRQIPTNPPQPQGTLRHTGSPPSSTERVSYSELGQGPRLIFPAGFLPPPPNQSARRVAQGFHLRKWYVLSMRIEDAANRQTKERERDPALAQRTRAQGRTGVTRQELPYPPLIQPAGPWSACGSAALS</sequence>
<dbReference type="Proteomes" id="UP000076738">
    <property type="component" value="Unassembled WGS sequence"/>
</dbReference>
<evidence type="ECO:0000313" key="2">
    <source>
        <dbReference type="EMBL" id="KZO98239.1"/>
    </source>
</evidence>
<evidence type="ECO:0000256" key="1">
    <source>
        <dbReference type="SAM" id="MobiDB-lite"/>
    </source>
</evidence>
<keyword evidence="3" id="KW-1185">Reference proteome</keyword>
<dbReference type="AlphaFoldDB" id="A0A167NYZ8"/>
<organism evidence="2 3">
    <name type="scientific">Calocera viscosa (strain TUFC12733)</name>
    <dbReference type="NCBI Taxonomy" id="1330018"/>
    <lineage>
        <taxon>Eukaryota</taxon>
        <taxon>Fungi</taxon>
        <taxon>Dikarya</taxon>
        <taxon>Basidiomycota</taxon>
        <taxon>Agaricomycotina</taxon>
        <taxon>Dacrymycetes</taxon>
        <taxon>Dacrymycetales</taxon>
        <taxon>Dacrymycetaceae</taxon>
        <taxon>Calocera</taxon>
    </lineage>
</organism>
<feature type="region of interest" description="Disordered" evidence="1">
    <location>
        <begin position="136"/>
        <end position="186"/>
    </location>
</feature>
<proteinExistence type="predicted"/>
<feature type="region of interest" description="Disordered" evidence="1">
    <location>
        <begin position="1"/>
        <end position="91"/>
    </location>
</feature>
<reference evidence="2 3" key="1">
    <citation type="journal article" date="2016" name="Mol. Biol. Evol.">
        <title>Comparative Genomics of Early-Diverging Mushroom-Forming Fungi Provides Insights into the Origins of Lignocellulose Decay Capabilities.</title>
        <authorList>
            <person name="Nagy L.G."/>
            <person name="Riley R."/>
            <person name="Tritt A."/>
            <person name="Adam C."/>
            <person name="Daum C."/>
            <person name="Floudas D."/>
            <person name="Sun H."/>
            <person name="Yadav J.S."/>
            <person name="Pangilinan J."/>
            <person name="Larsson K.H."/>
            <person name="Matsuura K."/>
            <person name="Barry K."/>
            <person name="Labutti K."/>
            <person name="Kuo R."/>
            <person name="Ohm R.A."/>
            <person name="Bhattacharya S.S."/>
            <person name="Shirouzu T."/>
            <person name="Yoshinaga Y."/>
            <person name="Martin F.M."/>
            <person name="Grigoriev I.V."/>
            <person name="Hibbett D.S."/>
        </authorList>
    </citation>
    <scope>NUCLEOTIDE SEQUENCE [LARGE SCALE GENOMIC DNA]</scope>
    <source>
        <strain evidence="2 3">TUFC12733</strain>
    </source>
</reference>
<protein>
    <submittedName>
        <fullName evidence="2">Uncharacterized protein</fullName>
    </submittedName>
</protein>